<dbReference type="STRING" id="1608583.BN1356_00291"/>
<dbReference type="CDD" id="cd04688">
    <property type="entry name" value="NUDIX_Hydrolase"/>
    <property type="match status" value="1"/>
</dbReference>
<dbReference type="InterPro" id="IPR020084">
    <property type="entry name" value="NUDIX_hydrolase_CS"/>
</dbReference>
<dbReference type="PANTHER" id="PTHR43046:SF14">
    <property type="entry name" value="MUTT_NUDIX FAMILY PROTEIN"/>
    <property type="match status" value="1"/>
</dbReference>
<reference evidence="5" key="1">
    <citation type="submission" date="2015-03" db="EMBL/GenBank/DDBJ databases">
        <authorList>
            <person name="Urmite Genomes"/>
        </authorList>
    </citation>
    <scope>NUCLEOTIDE SEQUENCE [LARGE SCALE GENOMIC DNA]</scope>
    <source>
        <strain evidence="5">FF10</strain>
    </source>
</reference>
<accession>A0A0E3WEM1</accession>
<dbReference type="OrthoDB" id="9008185at2"/>
<evidence type="ECO:0000256" key="1">
    <source>
        <dbReference type="ARBA" id="ARBA00001946"/>
    </source>
</evidence>
<dbReference type="Gene3D" id="3.90.79.10">
    <property type="entry name" value="Nucleoside Triphosphate Pyrophosphohydrolase"/>
    <property type="match status" value="1"/>
</dbReference>
<protein>
    <submittedName>
        <fullName evidence="4">MutT/NUDIX hydrolase family protein</fullName>
    </submittedName>
</protein>
<evidence type="ECO:0000259" key="3">
    <source>
        <dbReference type="PROSITE" id="PS51462"/>
    </source>
</evidence>
<gene>
    <name evidence="4" type="ORF">BN1356_00291</name>
</gene>
<evidence type="ECO:0000313" key="4">
    <source>
        <dbReference type="EMBL" id="CQR23926.1"/>
    </source>
</evidence>
<dbReference type="PANTHER" id="PTHR43046">
    <property type="entry name" value="GDP-MANNOSE MANNOSYL HYDROLASE"/>
    <property type="match status" value="1"/>
</dbReference>
<dbReference type="AlphaFoldDB" id="A0A0E3WEM1"/>
<evidence type="ECO:0000313" key="5">
    <source>
        <dbReference type="Proteomes" id="UP000198604"/>
    </source>
</evidence>
<evidence type="ECO:0000256" key="2">
    <source>
        <dbReference type="ARBA" id="ARBA00022801"/>
    </source>
</evidence>
<keyword evidence="5" id="KW-1185">Reference proteome</keyword>
<sequence length="149" mass="17072">MDFRTQTDQGSFGVRVSALVIQDGKIFLAKSPKEEYYTIGGAIHVGEKTEEALKREVREEIDIDVKIEKLAFVVENLFTLEDQDFHQIEFHYLVRPLSEPNHQMEEGGQTRDCQWVALDDLAAINLNPAFLKEALLKQDGPIQHFINKD</sequence>
<feature type="domain" description="Nudix hydrolase" evidence="3">
    <location>
        <begin position="11"/>
        <end position="139"/>
    </location>
</feature>
<proteinExistence type="predicted"/>
<dbReference type="InterPro" id="IPR000086">
    <property type="entry name" value="NUDIX_hydrolase_dom"/>
</dbReference>
<dbReference type="GO" id="GO:0016787">
    <property type="term" value="F:hydrolase activity"/>
    <property type="evidence" value="ECO:0007669"/>
    <property type="project" value="UniProtKB-KW"/>
</dbReference>
<dbReference type="RefSeq" id="WP_093649654.1">
    <property type="nucleotide sequence ID" value="NZ_CTEN01000001.1"/>
</dbReference>
<dbReference type="PROSITE" id="PS00893">
    <property type="entry name" value="NUDIX_BOX"/>
    <property type="match status" value="1"/>
</dbReference>
<keyword evidence="2 4" id="KW-0378">Hydrolase</keyword>
<dbReference type="EMBL" id="CTEN01000001">
    <property type="protein sequence ID" value="CQR23926.1"/>
    <property type="molecule type" value="Genomic_DNA"/>
</dbReference>
<dbReference type="Pfam" id="PF00293">
    <property type="entry name" value="NUDIX"/>
    <property type="match status" value="1"/>
</dbReference>
<dbReference type="PROSITE" id="PS51462">
    <property type="entry name" value="NUDIX"/>
    <property type="match status" value="1"/>
</dbReference>
<name>A0A0E3WEM1_9STRE</name>
<dbReference type="SUPFAM" id="SSF55811">
    <property type="entry name" value="Nudix"/>
    <property type="match status" value="1"/>
</dbReference>
<organism evidence="4 5">
    <name type="scientific">Streptococcus varani</name>
    <dbReference type="NCBI Taxonomy" id="1608583"/>
    <lineage>
        <taxon>Bacteria</taxon>
        <taxon>Bacillati</taxon>
        <taxon>Bacillota</taxon>
        <taxon>Bacilli</taxon>
        <taxon>Lactobacillales</taxon>
        <taxon>Streptococcaceae</taxon>
        <taxon>Streptococcus</taxon>
    </lineage>
</organism>
<comment type="cofactor">
    <cofactor evidence="1">
        <name>Mg(2+)</name>
        <dbReference type="ChEBI" id="CHEBI:18420"/>
    </cofactor>
</comment>
<dbReference type="InterPro" id="IPR015797">
    <property type="entry name" value="NUDIX_hydrolase-like_dom_sf"/>
</dbReference>
<dbReference type="Proteomes" id="UP000198604">
    <property type="component" value="Unassembled WGS sequence"/>
</dbReference>